<dbReference type="PATRIC" id="fig|1705565.3.peg.5165"/>
<protein>
    <submittedName>
        <fullName evidence="1">Uncharacterized protein</fullName>
    </submittedName>
</protein>
<proteinExistence type="predicted"/>
<dbReference type="AlphaFoldDB" id="A0A0M1P7E6"/>
<organism evidence="1 2">
    <name type="scientific">Paenibacillus solani</name>
    <dbReference type="NCBI Taxonomy" id="1705565"/>
    <lineage>
        <taxon>Bacteria</taxon>
        <taxon>Bacillati</taxon>
        <taxon>Bacillota</taxon>
        <taxon>Bacilli</taxon>
        <taxon>Bacillales</taxon>
        <taxon>Paenibacillaceae</taxon>
        <taxon>Paenibacillus</taxon>
    </lineage>
</organism>
<reference evidence="2" key="1">
    <citation type="submission" date="2015-08" db="EMBL/GenBank/DDBJ databases">
        <title>Genome sequencing project for genomic taxonomy and phylogenomics of Bacillus-like bacteria.</title>
        <authorList>
            <person name="Liu B."/>
            <person name="Wang J."/>
            <person name="Zhu Y."/>
            <person name="Liu G."/>
            <person name="Chen Q."/>
            <person name="Chen Z."/>
            <person name="Lan J."/>
            <person name="Che J."/>
            <person name="Ge C."/>
            <person name="Shi H."/>
            <person name="Pan Z."/>
            <person name="Liu X."/>
        </authorList>
    </citation>
    <scope>NUCLEOTIDE SEQUENCE [LARGE SCALE GENOMIC DNA]</scope>
    <source>
        <strain evidence="2">FJAT-22460</strain>
    </source>
</reference>
<sequence>MLKELECYFDCFVGKRTEEIGQVILMKNLYYRKLVNGKRCSFEEMLKSIPDSCRELLFDFEDKVNYQVAFANEIIYRQGLLDGLNFRNTPLNNHVHEHFVGEFEEGNGIR</sequence>
<gene>
    <name evidence="1" type="ORF">AM231_15475</name>
</gene>
<keyword evidence="2" id="KW-1185">Reference proteome</keyword>
<comment type="caution">
    <text evidence="1">The sequence shown here is derived from an EMBL/GenBank/DDBJ whole genome shotgun (WGS) entry which is preliminary data.</text>
</comment>
<evidence type="ECO:0000313" key="1">
    <source>
        <dbReference type="EMBL" id="KOR90386.1"/>
    </source>
</evidence>
<dbReference type="EMBL" id="LIUT01000001">
    <property type="protein sequence ID" value="KOR90386.1"/>
    <property type="molecule type" value="Genomic_DNA"/>
</dbReference>
<dbReference type="Proteomes" id="UP000036932">
    <property type="component" value="Unassembled WGS sequence"/>
</dbReference>
<evidence type="ECO:0000313" key="2">
    <source>
        <dbReference type="Proteomes" id="UP000036932"/>
    </source>
</evidence>
<name>A0A0M1P7E6_9BACL</name>
<accession>A0A0M1P7E6</accession>
<dbReference type="OrthoDB" id="2659521at2"/>
<dbReference type="RefSeq" id="WP_054403326.1">
    <property type="nucleotide sequence ID" value="NZ_LIUT01000001.1"/>
</dbReference>